<name>A0A0A2EY77_9PORP</name>
<dbReference type="OrthoDB" id="9800759at2"/>
<gene>
    <name evidence="2" type="ORF">HR08_10365</name>
</gene>
<dbReference type="Proteomes" id="UP000030130">
    <property type="component" value="Unassembled WGS sequence"/>
</dbReference>
<sequence>MGYAVLHIDKARSNDSGNTAHIARTYTPSNVDPSRTHLNRELVQFPANVTNRSEAIEHRIATAGIYRKVAKNQVKALRFILSSSPKDMARIEQEGRLYEWCDESMDWLRSTFGADNVVAATLHADEETPHIHATVVPIVTGERRKAKEEAENGKRKYKTTKNKVRLCADDVLTPKKLEQYQTDYAKRVQRFGLERGVHGSEAKHRTTMEYYKEILKSTKEKEARKAELTAKIKELEKQAGKLRMKGSLYSLFGNPELDKAEKRIADLEQEAERQQYLSEKEKNEIRKEVVLLKDTVKGRDRAIAELKETVQVYEEERNWIKRFFNGFYQLLNIRLMLRKMNFSDDRIAEMYRTETPQRGTAKAYSGLYKREFTEEDSEIRIIKDEKKRPLLTINGLPITDWCEQKWKQLINRNRSHRL</sequence>
<dbReference type="InterPro" id="IPR001668">
    <property type="entry name" value="Mob_Pre"/>
</dbReference>
<dbReference type="GO" id="GO:0006310">
    <property type="term" value="P:DNA recombination"/>
    <property type="evidence" value="ECO:0007669"/>
    <property type="project" value="InterPro"/>
</dbReference>
<protein>
    <submittedName>
        <fullName evidence="2">Mobilization protein</fullName>
    </submittedName>
</protein>
<proteinExistence type="predicted"/>
<dbReference type="NCBIfam" id="NF041497">
    <property type="entry name" value="MobV"/>
    <property type="match status" value="1"/>
</dbReference>
<organism evidence="2 3">
    <name type="scientific">Porphyromonas gulae</name>
    <dbReference type="NCBI Taxonomy" id="111105"/>
    <lineage>
        <taxon>Bacteria</taxon>
        <taxon>Pseudomonadati</taxon>
        <taxon>Bacteroidota</taxon>
        <taxon>Bacteroidia</taxon>
        <taxon>Bacteroidales</taxon>
        <taxon>Porphyromonadaceae</taxon>
        <taxon>Porphyromonas</taxon>
    </lineage>
</organism>
<dbReference type="RefSeq" id="WP_039422235.1">
    <property type="nucleotide sequence ID" value="NZ_JRAI01000082.1"/>
</dbReference>
<dbReference type="GO" id="GO:0003677">
    <property type="term" value="F:DNA binding"/>
    <property type="evidence" value="ECO:0007669"/>
    <property type="project" value="InterPro"/>
</dbReference>
<comment type="caution">
    <text evidence="2">The sequence shown here is derived from an EMBL/GenBank/DDBJ whole genome shotgun (WGS) entry which is preliminary data.</text>
</comment>
<dbReference type="AlphaFoldDB" id="A0A0A2EY77"/>
<evidence type="ECO:0000256" key="1">
    <source>
        <dbReference type="SAM" id="Coils"/>
    </source>
</evidence>
<dbReference type="CDD" id="cd17242">
    <property type="entry name" value="MobM_relaxase"/>
    <property type="match status" value="1"/>
</dbReference>
<keyword evidence="1" id="KW-0175">Coiled coil</keyword>
<dbReference type="EMBL" id="JRAI01000082">
    <property type="protein sequence ID" value="KGN83848.1"/>
    <property type="molecule type" value="Genomic_DNA"/>
</dbReference>
<dbReference type="Pfam" id="PF01076">
    <property type="entry name" value="Mob_Pre"/>
    <property type="match status" value="1"/>
</dbReference>
<dbReference type="eggNOG" id="COG1196">
    <property type="taxonomic scope" value="Bacteria"/>
</dbReference>
<feature type="coiled-coil region" evidence="1">
    <location>
        <begin position="218"/>
        <end position="316"/>
    </location>
</feature>
<dbReference type="STRING" id="111105.HR09_08560"/>
<evidence type="ECO:0000313" key="2">
    <source>
        <dbReference type="EMBL" id="KGN83848.1"/>
    </source>
</evidence>
<dbReference type="Gene3D" id="3.30.930.30">
    <property type="match status" value="1"/>
</dbReference>
<evidence type="ECO:0000313" key="3">
    <source>
        <dbReference type="Proteomes" id="UP000030130"/>
    </source>
</evidence>
<accession>A0A0A2EY77</accession>
<reference evidence="2 3" key="1">
    <citation type="submission" date="2014-08" db="EMBL/GenBank/DDBJ databases">
        <title>Porphyromonas gulae strain:COT-052_OH1451 Genome sequencing.</title>
        <authorList>
            <person name="Wallis C."/>
            <person name="Deusch O."/>
            <person name="O'Flynn C."/>
            <person name="Davis I."/>
            <person name="Jospin G."/>
            <person name="Darling A.E."/>
            <person name="Coil D.A."/>
            <person name="Alexiev A."/>
            <person name="Horsfall A."/>
            <person name="Kirkwood N."/>
            <person name="Harris S."/>
            <person name="Eisen J.A."/>
        </authorList>
    </citation>
    <scope>NUCLEOTIDE SEQUENCE [LARGE SCALE GENOMIC DNA]</scope>
    <source>
        <strain evidence="3">COT-052 OH1451</strain>
    </source>
</reference>